<dbReference type="GO" id="GO:0005634">
    <property type="term" value="C:nucleus"/>
    <property type="evidence" value="ECO:0007669"/>
    <property type="project" value="TreeGrafter"/>
</dbReference>
<proteinExistence type="inferred from homology"/>
<feature type="region of interest" description="Disordered" evidence="2">
    <location>
        <begin position="212"/>
        <end position="268"/>
    </location>
</feature>
<keyword evidence="4" id="KW-1185">Reference proteome</keyword>
<dbReference type="InterPro" id="IPR027799">
    <property type="entry name" value="Rtf2_RING-finger"/>
</dbReference>
<dbReference type="InterPro" id="IPR006735">
    <property type="entry name" value="Rtf2"/>
</dbReference>
<gene>
    <name evidence="3" type="ORF">PNOK_0159800</name>
</gene>
<dbReference type="Pfam" id="PF04641">
    <property type="entry name" value="Rtf2"/>
    <property type="match status" value="1"/>
</dbReference>
<evidence type="ECO:0000256" key="1">
    <source>
        <dbReference type="ARBA" id="ARBA00009885"/>
    </source>
</evidence>
<dbReference type="OrthoDB" id="247013at2759"/>
<name>A0A286UPW1_9AGAM</name>
<organism evidence="3 4">
    <name type="scientific">Pyrrhoderma noxium</name>
    <dbReference type="NCBI Taxonomy" id="2282107"/>
    <lineage>
        <taxon>Eukaryota</taxon>
        <taxon>Fungi</taxon>
        <taxon>Dikarya</taxon>
        <taxon>Basidiomycota</taxon>
        <taxon>Agaricomycotina</taxon>
        <taxon>Agaricomycetes</taxon>
        <taxon>Hymenochaetales</taxon>
        <taxon>Hymenochaetaceae</taxon>
        <taxon>Pyrrhoderma</taxon>
    </lineage>
</organism>
<comment type="similarity">
    <text evidence="1">Belongs to the rtf2 family.</text>
</comment>
<dbReference type="CDD" id="cd16653">
    <property type="entry name" value="RING-like_Rtf2"/>
    <property type="match status" value="1"/>
</dbReference>
<dbReference type="Proteomes" id="UP000217199">
    <property type="component" value="Unassembled WGS sequence"/>
</dbReference>
<dbReference type="EMBL" id="NBII01000002">
    <property type="protein sequence ID" value="PAV21641.1"/>
    <property type="molecule type" value="Genomic_DNA"/>
</dbReference>
<feature type="compositionally biased region" description="Polar residues" evidence="2">
    <location>
        <begin position="256"/>
        <end position="268"/>
    </location>
</feature>
<dbReference type="STRING" id="2282107.A0A286UPW1"/>
<reference evidence="3 4" key="1">
    <citation type="journal article" date="2017" name="Mol. Ecol.">
        <title>Comparative and population genomic landscape of Phellinus noxius: A hypervariable fungus causing root rot in trees.</title>
        <authorList>
            <person name="Chung C.L."/>
            <person name="Lee T.J."/>
            <person name="Akiba M."/>
            <person name="Lee H.H."/>
            <person name="Kuo T.H."/>
            <person name="Liu D."/>
            <person name="Ke H.M."/>
            <person name="Yokoi T."/>
            <person name="Roa M.B."/>
            <person name="Lu M.J."/>
            <person name="Chang Y.Y."/>
            <person name="Ann P.J."/>
            <person name="Tsai J.N."/>
            <person name="Chen C.Y."/>
            <person name="Tzean S.S."/>
            <person name="Ota Y."/>
            <person name="Hattori T."/>
            <person name="Sahashi N."/>
            <person name="Liou R.F."/>
            <person name="Kikuchi T."/>
            <person name="Tsai I.J."/>
        </authorList>
    </citation>
    <scope>NUCLEOTIDE SEQUENCE [LARGE SCALE GENOMIC DNA]</scope>
    <source>
        <strain evidence="3 4">FFPRI411160</strain>
    </source>
</reference>
<feature type="region of interest" description="Disordered" evidence="2">
    <location>
        <begin position="153"/>
        <end position="182"/>
    </location>
</feature>
<dbReference type="PANTHER" id="PTHR12775">
    <property type="entry name" value="PROTEIN C20ORF43 HOMOLOG"/>
    <property type="match status" value="1"/>
</dbReference>
<feature type="region of interest" description="Disordered" evidence="2">
    <location>
        <begin position="1"/>
        <end position="24"/>
    </location>
</feature>
<dbReference type="PANTHER" id="PTHR12775:SF0">
    <property type="entry name" value="REPLICATION TERMINATION FACTOR 2"/>
    <property type="match status" value="1"/>
</dbReference>
<feature type="compositionally biased region" description="Basic and acidic residues" evidence="2">
    <location>
        <begin position="9"/>
        <end position="24"/>
    </location>
</feature>
<dbReference type="GO" id="GO:0006274">
    <property type="term" value="P:DNA replication termination"/>
    <property type="evidence" value="ECO:0007669"/>
    <property type="project" value="TreeGrafter"/>
</dbReference>
<dbReference type="AlphaFoldDB" id="A0A286UPW1"/>
<evidence type="ECO:0000256" key="2">
    <source>
        <dbReference type="SAM" id="MobiDB-lite"/>
    </source>
</evidence>
<comment type="caution">
    <text evidence="3">The sequence shown here is derived from an EMBL/GenBank/DDBJ whole genome shotgun (WGS) entry which is preliminary data.</text>
</comment>
<dbReference type="InParanoid" id="A0A286UPW1"/>
<evidence type="ECO:0000313" key="4">
    <source>
        <dbReference type="Proteomes" id="UP000217199"/>
    </source>
</evidence>
<sequence length="323" mass="35108">MGNDGGSIPDRRDLVKTKAKAEQADKANQTRARWLYCALSKKPLEEPVVSCALGKLYNKDALIEYMLDKTAYGDGAEICGHIKSLKEVKTLKLTPNPARSRKGTDSPPDTDQDGFYTPFVCPLTLKEMNGSFPFVYIATCGCVVSQAGLKALAATSTTPPASEDKDKGEEKDDEPRQLDLCPQCGEKYDRLLDVRMINPDTETEALMRSAMEARKRKEKEKGKSGKGDKKSSARKRKAGDADAEPEPVLEAKKAKASTTNKVQPAPSLNPTIAAASRAIAASLAQEEAKRKAGMSDAVKSLYEGKANATKETFMTRGTFTRYA</sequence>
<evidence type="ECO:0000313" key="3">
    <source>
        <dbReference type="EMBL" id="PAV21641.1"/>
    </source>
</evidence>
<protein>
    <submittedName>
        <fullName evidence="3">Uncharacterized protein</fullName>
    </submittedName>
</protein>
<feature type="compositionally biased region" description="Basic and acidic residues" evidence="2">
    <location>
        <begin position="162"/>
        <end position="177"/>
    </location>
</feature>
<feature type="compositionally biased region" description="Basic and acidic residues" evidence="2">
    <location>
        <begin position="212"/>
        <end position="231"/>
    </location>
</feature>
<dbReference type="FunCoup" id="A0A286UPW1">
    <property type="interactions" value="701"/>
</dbReference>
<accession>A0A286UPW1</accession>